<reference evidence="9 10" key="1">
    <citation type="journal article" date="2017" name="Environ. Microbiol.">
        <title>Genomic and physiological analyses of 'Reinekea forsetii' reveal a versatile opportunistic lifestyle during spring algae blooms.</title>
        <authorList>
            <person name="Avci B."/>
            <person name="Hahnke R.L."/>
            <person name="Chafee M."/>
            <person name="Fischer T."/>
            <person name="Gruber-Vodicka H."/>
            <person name="Tegetmeyer H.E."/>
            <person name="Harder J."/>
            <person name="Fuchs B.M."/>
            <person name="Amann R.I."/>
            <person name="Teeling H."/>
        </authorList>
    </citation>
    <scope>NUCLEOTIDE SEQUENCE [LARGE SCALE GENOMIC DNA]</scope>
    <source>
        <strain evidence="9 10">Hel1_31_D35</strain>
    </source>
</reference>
<dbReference type="PROSITE" id="PS50928">
    <property type="entry name" value="ABC_TM1"/>
    <property type="match status" value="1"/>
</dbReference>
<feature type="transmembrane region" description="Helical" evidence="7">
    <location>
        <begin position="241"/>
        <end position="264"/>
    </location>
</feature>
<feature type="transmembrane region" description="Helical" evidence="7">
    <location>
        <begin position="423"/>
        <end position="443"/>
    </location>
</feature>
<dbReference type="Gene3D" id="1.10.3720.10">
    <property type="entry name" value="MetI-like"/>
    <property type="match status" value="2"/>
</dbReference>
<name>A0A2K8KLS1_9GAMM</name>
<feature type="transmembrane region" description="Helical" evidence="7">
    <location>
        <begin position="284"/>
        <end position="317"/>
    </location>
</feature>
<dbReference type="InterPro" id="IPR000515">
    <property type="entry name" value="MetI-like"/>
</dbReference>
<dbReference type="InterPro" id="IPR035906">
    <property type="entry name" value="MetI-like_sf"/>
</dbReference>
<organism evidence="9 10">
    <name type="scientific">Reinekea forsetii</name>
    <dbReference type="NCBI Taxonomy" id="1336806"/>
    <lineage>
        <taxon>Bacteria</taxon>
        <taxon>Pseudomonadati</taxon>
        <taxon>Pseudomonadota</taxon>
        <taxon>Gammaproteobacteria</taxon>
        <taxon>Oceanospirillales</taxon>
        <taxon>Saccharospirillaceae</taxon>
        <taxon>Reinekea</taxon>
    </lineage>
</organism>
<keyword evidence="3" id="KW-1003">Cell membrane</keyword>
<gene>
    <name evidence="9" type="primary">pnhE</name>
    <name evidence="9" type="ORF">REIFOR_00647</name>
</gene>
<evidence type="ECO:0000256" key="7">
    <source>
        <dbReference type="SAM" id="Phobius"/>
    </source>
</evidence>
<dbReference type="RefSeq" id="WP_227003748.1">
    <property type="nucleotide sequence ID" value="NZ_CP011797.1"/>
</dbReference>
<evidence type="ECO:0000256" key="6">
    <source>
        <dbReference type="ARBA" id="ARBA00023136"/>
    </source>
</evidence>
<feature type="transmembrane region" description="Helical" evidence="7">
    <location>
        <begin position="363"/>
        <end position="382"/>
    </location>
</feature>
<dbReference type="SUPFAM" id="SSF161098">
    <property type="entry name" value="MetI-like"/>
    <property type="match status" value="2"/>
</dbReference>
<keyword evidence="2" id="KW-0813">Transport</keyword>
<dbReference type="EMBL" id="CP011797">
    <property type="protein sequence ID" value="ATX75815.1"/>
    <property type="molecule type" value="Genomic_DNA"/>
</dbReference>
<feature type="transmembrane region" description="Helical" evidence="7">
    <location>
        <begin position="216"/>
        <end position="234"/>
    </location>
</feature>
<feature type="transmembrane region" description="Helical" evidence="7">
    <location>
        <begin position="338"/>
        <end position="357"/>
    </location>
</feature>
<dbReference type="AlphaFoldDB" id="A0A2K8KLS1"/>
<sequence>MRSSGRRLAAVSLFFVCSALLCLPFADIALYPVEPWIELQRMALGLLHPDVHMWRLVLPALAQTVAFALLAVAGSALIGLALALVFHSRFVRLLCAATRAVHEIFWGLIFMQVYGLSATTGLLAILVPFSGNFAKVFAELLAQQSPLPSAAVARSSDRLSRYCYTLLPQAWPALLSYTRYRFECALRSSTVLGFIGLPTLGFHLETAFKQGQYDQAATLLLVFFALIGTIRYWFRPRYTLLYLAAAFWVLPASAPVESSAWLFFSEDIWPSAVRNGNWSEALSWYHHQLFSVALPAAVDTLLLAQLALVLSGLIALLSYGWASSQLAASGVRHLGKGLLLVLRSTPELILTFLFLLLLGPSGLPAIIALGLHNGGLIAFLLAKQSEQLVLRNDAARGLNRYVYELTPRLYARFVDLMLYRWEVILRESAILGLLGVTTLGFYIDSAFEEIRFDRAALLIVVTALLNIGVDSFARRVRRYCQVATLAQQ</sequence>
<evidence type="ECO:0000313" key="9">
    <source>
        <dbReference type="EMBL" id="ATX75815.1"/>
    </source>
</evidence>
<dbReference type="KEGG" id="rfo:REIFOR_00647"/>
<feature type="transmembrane region" description="Helical" evidence="7">
    <location>
        <begin position="455"/>
        <end position="473"/>
    </location>
</feature>
<evidence type="ECO:0000256" key="2">
    <source>
        <dbReference type="ARBA" id="ARBA00022448"/>
    </source>
</evidence>
<dbReference type="PANTHER" id="PTHR30043:SF1">
    <property type="entry name" value="ABC TRANSPORT SYSTEM PERMEASE PROTEIN P69"/>
    <property type="match status" value="1"/>
</dbReference>
<evidence type="ECO:0000256" key="1">
    <source>
        <dbReference type="ARBA" id="ARBA00004651"/>
    </source>
</evidence>
<evidence type="ECO:0000256" key="3">
    <source>
        <dbReference type="ARBA" id="ARBA00022475"/>
    </source>
</evidence>
<accession>A0A2K8KLS1</accession>
<keyword evidence="6 7" id="KW-0472">Membrane</keyword>
<evidence type="ECO:0000313" key="10">
    <source>
        <dbReference type="Proteomes" id="UP000229757"/>
    </source>
</evidence>
<feature type="domain" description="ABC transmembrane type-1" evidence="8">
    <location>
        <begin position="61"/>
        <end position="232"/>
    </location>
</feature>
<protein>
    <submittedName>
        <fullName evidence="9">Phosphonate ABC transporter, permease protein phnE</fullName>
    </submittedName>
</protein>
<keyword evidence="10" id="KW-1185">Reference proteome</keyword>
<dbReference type="GO" id="GO:0055085">
    <property type="term" value="P:transmembrane transport"/>
    <property type="evidence" value="ECO:0007669"/>
    <property type="project" value="InterPro"/>
</dbReference>
<evidence type="ECO:0000256" key="4">
    <source>
        <dbReference type="ARBA" id="ARBA00022692"/>
    </source>
</evidence>
<keyword evidence="4 7" id="KW-0812">Transmembrane</keyword>
<feature type="transmembrane region" description="Helical" evidence="7">
    <location>
        <begin position="105"/>
        <end position="127"/>
    </location>
</feature>
<feature type="transmembrane region" description="Helical" evidence="7">
    <location>
        <begin position="52"/>
        <end position="85"/>
    </location>
</feature>
<proteinExistence type="predicted"/>
<evidence type="ECO:0000259" key="8">
    <source>
        <dbReference type="PROSITE" id="PS50928"/>
    </source>
</evidence>
<dbReference type="PANTHER" id="PTHR30043">
    <property type="entry name" value="PHOSPHONATES TRANSPORT SYSTEM PERMEASE PROTEIN"/>
    <property type="match status" value="1"/>
</dbReference>
<comment type="subcellular location">
    <subcellularLocation>
        <location evidence="1">Cell membrane</location>
        <topology evidence="1">Multi-pass membrane protein</topology>
    </subcellularLocation>
</comment>
<dbReference type="GO" id="GO:0005886">
    <property type="term" value="C:plasma membrane"/>
    <property type="evidence" value="ECO:0007669"/>
    <property type="project" value="UniProtKB-SubCell"/>
</dbReference>
<keyword evidence="5 7" id="KW-1133">Transmembrane helix</keyword>
<dbReference type="Proteomes" id="UP000229757">
    <property type="component" value="Chromosome"/>
</dbReference>
<evidence type="ECO:0000256" key="5">
    <source>
        <dbReference type="ARBA" id="ARBA00022989"/>
    </source>
</evidence>